<protein>
    <submittedName>
        <fullName evidence="1">Tail assembly chaperone protein</fullName>
    </submittedName>
</protein>
<accession>A0A8S5QDS5</accession>
<dbReference type="Gene3D" id="3.30.2220.30">
    <property type="match status" value="1"/>
</dbReference>
<name>A0A8S5QDS5_9CAUD</name>
<dbReference type="InterPro" id="IPR014986">
    <property type="entry name" value="XkdN-like"/>
</dbReference>
<dbReference type="Pfam" id="PF08890">
    <property type="entry name" value="Phage_TAC_5"/>
    <property type="match status" value="1"/>
</dbReference>
<dbReference type="InterPro" id="IPR038559">
    <property type="entry name" value="XkdN-like_sf"/>
</dbReference>
<sequence>MAKNETMDFSAFMAGSAIAAEPVEYVASKRFKGKDGEPAKWKIQPFSASENDKLTKEFTRKVRLPSGERKNTFDNDRYNLAIVTKAVIYPNLNDPALQDSYGVMSAEELVQKMLLPGELVDLQNAIAQALGFENDIADDIETAKN</sequence>
<dbReference type="EMBL" id="BK015641">
    <property type="protein sequence ID" value="DAE17454.1"/>
    <property type="molecule type" value="Genomic_DNA"/>
</dbReference>
<evidence type="ECO:0000313" key="1">
    <source>
        <dbReference type="EMBL" id="DAE17454.1"/>
    </source>
</evidence>
<organism evidence="1">
    <name type="scientific">Siphoviridae sp. ctoRD1</name>
    <dbReference type="NCBI Taxonomy" id="2825669"/>
    <lineage>
        <taxon>Viruses</taxon>
        <taxon>Duplodnaviria</taxon>
        <taxon>Heunggongvirae</taxon>
        <taxon>Uroviricota</taxon>
        <taxon>Caudoviricetes</taxon>
    </lineage>
</organism>
<proteinExistence type="predicted"/>
<reference evidence="1" key="1">
    <citation type="journal article" date="2021" name="Proc. Natl. Acad. Sci. U.S.A.">
        <title>A Catalog of Tens of Thousands of Viruses from Human Metagenomes Reveals Hidden Associations with Chronic Diseases.</title>
        <authorList>
            <person name="Tisza M.J."/>
            <person name="Buck C.B."/>
        </authorList>
    </citation>
    <scope>NUCLEOTIDE SEQUENCE</scope>
    <source>
        <strain evidence="1">CtoRD1</strain>
    </source>
</reference>